<feature type="domain" description="DUF4136" evidence="1">
    <location>
        <begin position="27"/>
        <end position="177"/>
    </location>
</feature>
<reference evidence="2 3" key="1">
    <citation type="submission" date="2018-06" db="EMBL/GenBank/DDBJ databases">
        <title>Spongiibacterium sp. HME9304 Genome sequencing and assembly.</title>
        <authorList>
            <person name="Kang H."/>
            <person name="Kim H."/>
            <person name="Joh K."/>
        </authorList>
    </citation>
    <scope>NUCLEOTIDE SEQUENCE [LARGE SCALE GENOMIC DNA]</scope>
    <source>
        <strain evidence="2 3">HME9304</strain>
    </source>
</reference>
<evidence type="ECO:0000313" key="3">
    <source>
        <dbReference type="Proteomes" id="UP000248536"/>
    </source>
</evidence>
<evidence type="ECO:0000259" key="1">
    <source>
        <dbReference type="Pfam" id="PF13590"/>
    </source>
</evidence>
<sequence>MKTLECIKPFLILLFCSIFLACSSVRVNYDYDKSTNFSNYTSYNYFSDINSGLSGLDEKRLFRILDSTLQSKGYLLAEEPDLYINILSNQFRNNPNNNVGVGVGGGGRNVGGGVSFGIPIGNSGIQRMIQFDFVDAEKDALIWQASSESGFRENASPSVRQEKLRAVVKKVFSKFPPENN</sequence>
<organism evidence="2 3">
    <name type="scientific">Flagellimonas maritima</name>
    <dbReference type="NCBI Taxonomy" id="1383885"/>
    <lineage>
        <taxon>Bacteria</taxon>
        <taxon>Pseudomonadati</taxon>
        <taxon>Bacteroidota</taxon>
        <taxon>Flavobacteriia</taxon>
        <taxon>Flavobacteriales</taxon>
        <taxon>Flavobacteriaceae</taxon>
        <taxon>Flagellimonas</taxon>
    </lineage>
</organism>
<dbReference type="PROSITE" id="PS51257">
    <property type="entry name" value="PROKAR_LIPOPROTEIN"/>
    <property type="match status" value="1"/>
</dbReference>
<dbReference type="Pfam" id="PF13590">
    <property type="entry name" value="DUF4136"/>
    <property type="match status" value="1"/>
</dbReference>
<keyword evidence="3" id="KW-1185">Reference proteome</keyword>
<name>A0A2Z4LQK8_9FLAO</name>
<dbReference type="KEGG" id="spon:HME9304_00835"/>
<proteinExistence type="predicted"/>
<protein>
    <recommendedName>
        <fullName evidence="1">DUF4136 domain-containing protein</fullName>
    </recommendedName>
</protein>
<dbReference type="Gene3D" id="3.30.160.670">
    <property type="match status" value="1"/>
</dbReference>
<dbReference type="EMBL" id="CP030104">
    <property type="protein sequence ID" value="AWX43844.1"/>
    <property type="molecule type" value="Genomic_DNA"/>
</dbReference>
<gene>
    <name evidence="2" type="ORF">HME9304_00835</name>
</gene>
<dbReference type="AlphaFoldDB" id="A0A2Z4LQK8"/>
<dbReference type="RefSeq" id="WP_164674757.1">
    <property type="nucleotide sequence ID" value="NZ_CP030104.1"/>
</dbReference>
<accession>A0A2Z4LQK8</accession>
<evidence type="ECO:0000313" key="2">
    <source>
        <dbReference type="EMBL" id="AWX43844.1"/>
    </source>
</evidence>
<dbReference type="InterPro" id="IPR025411">
    <property type="entry name" value="DUF4136"/>
</dbReference>
<dbReference type="Proteomes" id="UP000248536">
    <property type="component" value="Chromosome"/>
</dbReference>